<dbReference type="RefSeq" id="XP_026180414.1">
    <property type="nucleotide sequence ID" value="XM_026324629.1"/>
</dbReference>
<feature type="compositionally biased region" description="Basic and acidic residues" evidence="2">
    <location>
        <begin position="657"/>
        <end position="685"/>
    </location>
</feature>
<dbReference type="RefSeq" id="XP_026180415.1">
    <property type="nucleotide sequence ID" value="XM_026324630.1"/>
</dbReference>
<evidence type="ECO:0000256" key="1">
    <source>
        <dbReference type="SAM" id="Coils"/>
    </source>
</evidence>
<dbReference type="GeneTree" id="ENSGT00390000006544"/>
<reference evidence="4" key="2">
    <citation type="submission" date="2025-09" db="UniProtKB">
        <authorList>
            <consortium name="Ensembl"/>
        </authorList>
    </citation>
    <scope>IDENTIFICATION</scope>
</reference>
<evidence type="ECO:0000259" key="3">
    <source>
        <dbReference type="Pfam" id="PF14846"/>
    </source>
</evidence>
<dbReference type="InParanoid" id="A0A3Q3NFM0"/>
<keyword evidence="1" id="KW-0175">Coiled coil</keyword>
<feature type="region of interest" description="Disordered" evidence="2">
    <location>
        <begin position="651"/>
        <end position="685"/>
    </location>
</feature>
<feature type="region of interest" description="Disordered" evidence="2">
    <location>
        <begin position="148"/>
        <end position="178"/>
    </location>
</feature>
<accession>A0A3Q3NFM0</accession>
<reference evidence="4" key="1">
    <citation type="submission" date="2025-08" db="UniProtKB">
        <authorList>
            <consortium name="Ensembl"/>
        </authorList>
    </citation>
    <scope>IDENTIFICATION</scope>
</reference>
<dbReference type="GeneID" id="113140698"/>
<name>A0A3Q3NFM0_9TELE</name>
<protein>
    <submittedName>
        <fullName evidence="4">Centrosomal protein 112</fullName>
    </submittedName>
</protein>
<dbReference type="Ensembl" id="ENSMAMT00000035768.2">
    <property type="protein sequence ID" value="ENSMAMP00000034871.1"/>
    <property type="gene ID" value="ENSMAMG00000023424.2"/>
</dbReference>
<dbReference type="Proteomes" id="UP000261640">
    <property type="component" value="Unplaced"/>
</dbReference>
<dbReference type="PANTHER" id="PTHR18871:SF2">
    <property type="entry name" value="CENTROSOMAL PROTEIN OF 112 KDA"/>
    <property type="match status" value="1"/>
</dbReference>
<dbReference type="STRING" id="205130.ENSMAMP00000034871"/>
<proteinExistence type="predicted"/>
<feature type="coiled-coil region" evidence="1">
    <location>
        <begin position="245"/>
        <end position="334"/>
    </location>
</feature>
<sequence>MSKHEDSWQRLDTEFDHFLLDMKPYVLKHPNRTERQRCAIWIKKLCDPVTCGSGLIDRRNRNLYARLLLHMLKRGVLEAPFTSKPEPGNLKTLPTYMAIYFGEPLSGQSLEHSNAGLPDWVTGELGGYTDDSLAVGLLKDRTSSTPIAAHHRRRLYEQKTLSRHTASSPLKQSPRHDARRVDAGLKSDMSPDDSDLEARLNSWNLGIENPRYLRENPIPLSPIFKSSFGKNSALADDQGLQPVQSKEIEMKIKVLEAKHQEEKLKMQQSHDADVEKILDRKNGEIEEMKSMYRAKQKESEEVIRKLEKKVQSVLRESQVICESKEKQIAELKKMSDQSTDSLKNEWEKKLHAAVTQMEQEKFELQKKHTVNIQELLEDTNLRLAKMEAEYIARSQATEKTVRELEMRVKHQSAEVEKGNALRQKVTQEKAQLEIQIASISAELQEANRRTMILQKEKEQQSEQYEQTIQKLQAKHETDMSHLHQEHTLSAAKASEVIEGLDKNVALLKQQLQDSEHRRHQQLRDQEITFQQEKDELQINCEKKVLVIHSEAEKEKTEARRKVTKLEDALREMESQLDRSRESQRQQIQQADMALEQFKKQVQLSSEKAYTDMKLQMEKVEEDLMRSKAHRETQAKEFNQQLDALSQKYEQQMAEQRMQYEQERTRLQQQHSTEKDSLVQEHQREASNLERQARATLQQHQQHTQEWRKRDAQIISDLETQLSSLREELQGAHTQYKQQLSEMALFTEEEKQRSFQEKEASLDRLRSDMERIRSDLERRHHQEMIAAQEKTNSRLKQIEKEYSQKLAKSAQLIAELQTSLCDSKEETVRLQQAMERQLEEANSRWDEERRTITHRADQAYKALQDKVESLQRQLHCSEKKLLAKELQTEEKVTVVRQEYEEKIKGLMPAELRQELEDTITSLKAQVNFLQKRASLLQEDLDACCSRRFTFEEP</sequence>
<dbReference type="InterPro" id="IPR055310">
    <property type="entry name" value="CEP112"/>
</dbReference>
<dbReference type="InterPro" id="IPR027831">
    <property type="entry name" value="DUF4485"/>
</dbReference>
<evidence type="ECO:0000313" key="4">
    <source>
        <dbReference type="Ensembl" id="ENSMAMP00000034871.1"/>
    </source>
</evidence>
<feature type="domain" description="DUF4485" evidence="3">
    <location>
        <begin position="11"/>
        <end position="96"/>
    </location>
</feature>
<dbReference type="FunCoup" id="A0A3Q3NFM0">
    <property type="interactions" value="801"/>
</dbReference>
<dbReference type="OrthoDB" id="78101at2759"/>
<dbReference type="CTD" id="201134"/>
<dbReference type="AlphaFoldDB" id="A0A3Q3NFM0"/>
<keyword evidence="5" id="KW-1185">Reference proteome</keyword>
<dbReference type="Pfam" id="PF14846">
    <property type="entry name" value="DUF4485"/>
    <property type="match status" value="1"/>
</dbReference>
<feature type="coiled-coil region" evidence="1">
    <location>
        <begin position="415"/>
        <end position="600"/>
    </location>
</feature>
<feature type="coiled-coil region" evidence="1">
    <location>
        <begin position="911"/>
        <end position="938"/>
    </location>
</feature>
<evidence type="ECO:0000256" key="2">
    <source>
        <dbReference type="SAM" id="MobiDB-lite"/>
    </source>
</evidence>
<organism evidence="4 5">
    <name type="scientific">Mastacembelus armatus</name>
    <name type="common">zig-zag eel</name>
    <dbReference type="NCBI Taxonomy" id="205130"/>
    <lineage>
        <taxon>Eukaryota</taxon>
        <taxon>Metazoa</taxon>
        <taxon>Chordata</taxon>
        <taxon>Craniata</taxon>
        <taxon>Vertebrata</taxon>
        <taxon>Euteleostomi</taxon>
        <taxon>Actinopterygii</taxon>
        <taxon>Neopterygii</taxon>
        <taxon>Teleostei</taxon>
        <taxon>Neoteleostei</taxon>
        <taxon>Acanthomorphata</taxon>
        <taxon>Anabantaria</taxon>
        <taxon>Synbranchiformes</taxon>
        <taxon>Mastacembelidae</taxon>
        <taxon>Mastacembelus</taxon>
    </lineage>
</organism>
<evidence type="ECO:0000313" key="5">
    <source>
        <dbReference type="Proteomes" id="UP000261640"/>
    </source>
</evidence>
<dbReference type="PANTHER" id="PTHR18871">
    <property type="entry name" value="CENTROSOMAL PROTEIN OF 112 KDA"/>
    <property type="match status" value="1"/>
</dbReference>